<dbReference type="EMBL" id="AK373341">
    <property type="protein sequence ID" value="BAK04538.1"/>
    <property type="molecule type" value="mRNA"/>
</dbReference>
<keyword evidence="1" id="KW-0812">Transmembrane</keyword>
<evidence type="ECO:0000256" key="1">
    <source>
        <dbReference type="SAM" id="Phobius"/>
    </source>
</evidence>
<evidence type="ECO:0000313" key="2">
    <source>
        <dbReference type="EMBL" id="BAK04538.1"/>
    </source>
</evidence>
<accession>F2EB16</accession>
<organism evidence="2">
    <name type="scientific">Hordeum vulgare subsp. vulgare</name>
    <name type="common">Domesticated barley</name>
    <dbReference type="NCBI Taxonomy" id="112509"/>
    <lineage>
        <taxon>Eukaryota</taxon>
        <taxon>Viridiplantae</taxon>
        <taxon>Streptophyta</taxon>
        <taxon>Embryophyta</taxon>
        <taxon>Tracheophyta</taxon>
        <taxon>Spermatophyta</taxon>
        <taxon>Magnoliopsida</taxon>
        <taxon>Liliopsida</taxon>
        <taxon>Poales</taxon>
        <taxon>Poaceae</taxon>
        <taxon>BOP clade</taxon>
        <taxon>Pooideae</taxon>
        <taxon>Triticodae</taxon>
        <taxon>Triticeae</taxon>
        <taxon>Hordeinae</taxon>
        <taxon>Hordeum</taxon>
    </lineage>
</organism>
<feature type="transmembrane region" description="Helical" evidence="1">
    <location>
        <begin position="35"/>
        <end position="55"/>
    </location>
</feature>
<name>F2EB16_HORVV</name>
<reference evidence="2" key="1">
    <citation type="journal article" date="2011" name="Plant Physiol.">
        <title>Comprehensive sequence analysis of 24,783 barley full-length cDNAs derived from 12 clone libraries.</title>
        <authorList>
            <person name="Matsumoto T."/>
            <person name="Tanaka T."/>
            <person name="Sakai H."/>
            <person name="Amano N."/>
            <person name="Kanamori H."/>
            <person name="Kurita K."/>
            <person name="Kikuta A."/>
            <person name="Kamiya K."/>
            <person name="Yamamoto M."/>
            <person name="Ikawa H."/>
            <person name="Fujii N."/>
            <person name="Hori K."/>
            <person name="Itoh T."/>
            <person name="Sato K."/>
        </authorList>
    </citation>
    <scope>NUCLEOTIDE SEQUENCE</scope>
</reference>
<sequence>MAPAYDLQCSLLEEGRLPPRLVPKPKKTNPPWVRALRAFGNTACVLVIIFISAVLVSRSRDTDRLHLFGNCAMIVLLSFGFPVIAYFFTMDLDDGLPQGACNA</sequence>
<feature type="transmembrane region" description="Helical" evidence="1">
    <location>
        <begin position="67"/>
        <end position="88"/>
    </location>
</feature>
<proteinExistence type="evidence at transcript level"/>
<dbReference type="AlphaFoldDB" id="F2EB16"/>
<protein>
    <submittedName>
        <fullName evidence="2">Predicted protein</fullName>
    </submittedName>
</protein>
<keyword evidence="1" id="KW-0472">Membrane</keyword>
<keyword evidence="1" id="KW-1133">Transmembrane helix</keyword>